<reference evidence="1 2" key="1">
    <citation type="journal article" date="2013" name="Genome Biol. Evol.">
        <title>Genomes of Stigonematalean cyanobacteria (subsection V) and the evolution of oxygenic photosynthesis from prokaryotes to plastids.</title>
        <authorList>
            <person name="Dagan T."/>
            <person name="Roettger M."/>
            <person name="Stucken K."/>
            <person name="Landan G."/>
            <person name="Koch R."/>
            <person name="Major P."/>
            <person name="Gould S.B."/>
            <person name="Goremykin V.V."/>
            <person name="Rippka R."/>
            <person name="Tandeau de Marsac N."/>
            <person name="Gugger M."/>
            <person name="Lockhart P.J."/>
            <person name="Allen J.F."/>
            <person name="Brune I."/>
            <person name="Maus I."/>
            <person name="Puhler A."/>
            <person name="Martin W.F."/>
        </authorList>
    </citation>
    <scope>NUCLEOTIDE SEQUENCE [LARGE SCALE GENOMIC DNA]</scope>
    <source>
        <strain evidence="1 2">PCC 7110</strain>
    </source>
</reference>
<dbReference type="AlphaFoldDB" id="A0A139WR69"/>
<dbReference type="RefSeq" id="WP_017741128.1">
    <property type="nucleotide sequence ID" value="NZ_KQ976355.1"/>
</dbReference>
<organism evidence="1 2">
    <name type="scientific">Scytonema hofmannii PCC 7110</name>
    <dbReference type="NCBI Taxonomy" id="128403"/>
    <lineage>
        <taxon>Bacteria</taxon>
        <taxon>Bacillati</taxon>
        <taxon>Cyanobacteriota</taxon>
        <taxon>Cyanophyceae</taxon>
        <taxon>Nostocales</taxon>
        <taxon>Scytonemataceae</taxon>
        <taxon>Scytonema</taxon>
    </lineage>
</organism>
<evidence type="ECO:0000313" key="1">
    <source>
        <dbReference type="EMBL" id="KYC34930.1"/>
    </source>
</evidence>
<accession>A0A139WR69</accession>
<dbReference type="OrthoDB" id="512158at2"/>
<dbReference type="Proteomes" id="UP000076925">
    <property type="component" value="Unassembled WGS sequence"/>
</dbReference>
<dbReference type="EMBL" id="ANNX02000064">
    <property type="protein sequence ID" value="KYC34930.1"/>
    <property type="molecule type" value="Genomic_DNA"/>
</dbReference>
<proteinExistence type="predicted"/>
<gene>
    <name evidence="1" type="ORF">WA1_50365</name>
</gene>
<protein>
    <submittedName>
        <fullName evidence="1">Uncharacterized protein</fullName>
    </submittedName>
</protein>
<sequence length="234" mass="26940">MPKPRLSQQQKIWIQQFKSKYSNVELKNVYEGLSGDRIVVIEWWERRPKVITEETVVETQILHHLRVKLKKSGSPRETADYSFKILSKKNEEIVEIPEGQISLSLPQIFAVHEPQNPVVIKTRCNLKPKRRQPRRSTQYNLPLSGVATKLHEINLSDTGEVLSQEELMNETVLHNDSTGKEIRLPITLVKILSDKKASPREWESAISLYQVGKSSCLIQYLEGLDYLRSIGKSI</sequence>
<evidence type="ECO:0000313" key="2">
    <source>
        <dbReference type="Proteomes" id="UP000076925"/>
    </source>
</evidence>
<keyword evidence="2" id="KW-1185">Reference proteome</keyword>
<comment type="caution">
    <text evidence="1">The sequence shown here is derived from an EMBL/GenBank/DDBJ whole genome shotgun (WGS) entry which is preliminary data.</text>
</comment>
<name>A0A139WR69_9CYAN</name>